<proteinExistence type="predicted"/>
<keyword evidence="6" id="KW-0418">Kinase</keyword>
<dbReference type="Pfam" id="PF02518">
    <property type="entry name" value="HATPase_c"/>
    <property type="match status" value="1"/>
</dbReference>
<comment type="subcellular location">
    <subcellularLocation>
        <location evidence="2">Membrane</location>
    </subcellularLocation>
</comment>
<dbReference type="PROSITE" id="PS50110">
    <property type="entry name" value="RESPONSE_REGULATORY"/>
    <property type="match status" value="1"/>
</dbReference>
<dbReference type="InterPro" id="IPR001789">
    <property type="entry name" value="Sig_transdc_resp-reg_receiver"/>
</dbReference>
<dbReference type="SUPFAM" id="SSF55874">
    <property type="entry name" value="ATPase domain of HSP90 chaperone/DNA topoisomerase II/histidine kinase"/>
    <property type="match status" value="1"/>
</dbReference>
<dbReference type="Gene3D" id="3.30.450.20">
    <property type="entry name" value="PAS domain"/>
    <property type="match status" value="1"/>
</dbReference>
<dbReference type="SMART" id="SM00304">
    <property type="entry name" value="HAMP"/>
    <property type="match status" value="1"/>
</dbReference>
<dbReference type="Proteomes" id="UP000266649">
    <property type="component" value="Unassembled WGS sequence"/>
</dbReference>
<dbReference type="GO" id="GO:0000160">
    <property type="term" value="P:phosphorelay signal transduction system"/>
    <property type="evidence" value="ECO:0007669"/>
    <property type="project" value="InterPro"/>
</dbReference>
<sequence length="819" mass="86331">MMPLPRPSVRARMWGALAALATATAIVGATSWVTLHQATARLDRLHDETLTAVDQSLTLSRRASDLATGAPWLLTLQSPFRIRQEAETARTLIAGIAGSLAPGEAALAATLRGMDAAVLDLVAAASARAGYTDQILRLNARTAGIERQLVARAAAEPFAQDWLTLQRITRALLGAGRASNLVSVGEHHREYFRLIRTIAATPANRPYLDEMRALAEGPAGLFELRRLELARQIAAEAALARIRLGAEAVSLHAAEVTARTQAQIAAERARTLSAIAFARGIIVIVGLISAVVALLAALFVSGYVTDNLRAISDAMMRLAVGDRSSRLPRGEHAGDEIGKLFHAFRAFRANTLRLDRSNRQLAQRNALFENLFDGMSDGLAILSDAGALVAHNRHLAPVLGLPAGAFDGRPDMAALLAGAGWQRIPGPDGFAELHHADGRVVDLRQSRLATGGTVMLLTDVSARRALEDRLQQVQRTEALGKIAGEVAHDFGNILSTISTSLHLLETAPPERAGGLHQTLAAALDLGTALTQRLLAFARRLHLDPEVVDLNALVEGMEDLIALALDDRIALTLCPSARPLAVRIDPGQMESALLNLCLNAAQAIDGAGAITVTLAPAPSGRALVEVSDTGRGMTPEVLAMAMEPFFTARPDGTGTGLGLAMVCGFIRQSGGDIDIRSEPGKGTSVRLLLPLATSAEPALPPLGRVLLVEDAAPDAAHARRLLAGADLTEAATAAEAQRLIATGPPFDLVLTDLHLDGAASGWAIAEAALRRAEGTRVIVTSGHLPDADPLGARFPGRLFRLPKPLDTAALSACLQGNRPT</sequence>
<evidence type="ECO:0000313" key="13">
    <source>
        <dbReference type="Proteomes" id="UP000266649"/>
    </source>
</evidence>
<feature type="transmembrane region" description="Helical" evidence="8">
    <location>
        <begin position="276"/>
        <end position="300"/>
    </location>
</feature>
<dbReference type="InterPro" id="IPR004358">
    <property type="entry name" value="Sig_transdc_His_kin-like_C"/>
</dbReference>
<dbReference type="PROSITE" id="PS50885">
    <property type="entry name" value="HAMP"/>
    <property type="match status" value="1"/>
</dbReference>
<dbReference type="GO" id="GO:0004673">
    <property type="term" value="F:protein histidine kinase activity"/>
    <property type="evidence" value="ECO:0007669"/>
    <property type="project" value="UniProtKB-EC"/>
</dbReference>
<dbReference type="InterPro" id="IPR003594">
    <property type="entry name" value="HATPase_dom"/>
</dbReference>
<evidence type="ECO:0000256" key="2">
    <source>
        <dbReference type="ARBA" id="ARBA00004370"/>
    </source>
</evidence>
<dbReference type="PROSITE" id="PS50109">
    <property type="entry name" value="HIS_KIN"/>
    <property type="match status" value="1"/>
</dbReference>
<dbReference type="SMART" id="SM00387">
    <property type="entry name" value="HATPase_c"/>
    <property type="match status" value="1"/>
</dbReference>
<evidence type="ECO:0000259" key="10">
    <source>
        <dbReference type="PROSITE" id="PS50110"/>
    </source>
</evidence>
<dbReference type="InterPro" id="IPR005467">
    <property type="entry name" value="His_kinase_dom"/>
</dbReference>
<dbReference type="InterPro" id="IPR011006">
    <property type="entry name" value="CheY-like_superfamily"/>
</dbReference>
<feature type="domain" description="Response regulatory" evidence="10">
    <location>
        <begin position="703"/>
        <end position="817"/>
    </location>
</feature>
<dbReference type="CDD" id="cd06225">
    <property type="entry name" value="HAMP"/>
    <property type="match status" value="1"/>
</dbReference>
<dbReference type="PANTHER" id="PTHR43065:SF42">
    <property type="entry name" value="TWO-COMPONENT SENSOR PPRA"/>
    <property type="match status" value="1"/>
</dbReference>
<evidence type="ECO:0000259" key="11">
    <source>
        <dbReference type="PROSITE" id="PS50885"/>
    </source>
</evidence>
<dbReference type="Gene3D" id="3.40.50.2300">
    <property type="match status" value="1"/>
</dbReference>
<evidence type="ECO:0000256" key="8">
    <source>
        <dbReference type="SAM" id="Phobius"/>
    </source>
</evidence>
<dbReference type="SMART" id="SM00448">
    <property type="entry name" value="REC"/>
    <property type="match status" value="1"/>
</dbReference>
<gene>
    <name evidence="12" type="ORF">D2N39_19740</name>
</gene>
<dbReference type="SUPFAM" id="SSF52172">
    <property type="entry name" value="CheY-like"/>
    <property type="match status" value="1"/>
</dbReference>
<evidence type="ECO:0000256" key="1">
    <source>
        <dbReference type="ARBA" id="ARBA00000085"/>
    </source>
</evidence>
<dbReference type="InterPro" id="IPR003660">
    <property type="entry name" value="HAMP_dom"/>
</dbReference>
<comment type="caution">
    <text evidence="12">The sequence shown here is derived from an EMBL/GenBank/DDBJ whole genome shotgun (WGS) entry which is preliminary data.</text>
</comment>
<keyword evidence="8" id="KW-1133">Transmembrane helix</keyword>
<dbReference type="Gene3D" id="6.10.340.10">
    <property type="match status" value="1"/>
</dbReference>
<dbReference type="Gene3D" id="3.30.565.10">
    <property type="entry name" value="Histidine kinase-like ATPase, C-terminal domain"/>
    <property type="match status" value="1"/>
</dbReference>
<evidence type="ECO:0000259" key="9">
    <source>
        <dbReference type="PROSITE" id="PS50109"/>
    </source>
</evidence>
<evidence type="ECO:0000256" key="5">
    <source>
        <dbReference type="ARBA" id="ARBA00022679"/>
    </source>
</evidence>
<evidence type="ECO:0000256" key="6">
    <source>
        <dbReference type="ARBA" id="ARBA00022777"/>
    </source>
</evidence>
<dbReference type="InterPro" id="IPR036890">
    <property type="entry name" value="HATPase_C_sf"/>
</dbReference>
<evidence type="ECO:0000313" key="12">
    <source>
        <dbReference type="EMBL" id="RID90121.1"/>
    </source>
</evidence>
<keyword evidence="4 7" id="KW-0597">Phosphoprotein</keyword>
<dbReference type="OrthoDB" id="9796100at2"/>
<accession>A0A398BMB0</accession>
<dbReference type="Pfam" id="PF00672">
    <property type="entry name" value="HAMP"/>
    <property type="match status" value="1"/>
</dbReference>
<name>A0A398BMB0_9RHOB</name>
<dbReference type="PANTHER" id="PTHR43065">
    <property type="entry name" value="SENSOR HISTIDINE KINASE"/>
    <property type="match status" value="1"/>
</dbReference>
<dbReference type="PRINTS" id="PR00344">
    <property type="entry name" value="BCTRLSENSOR"/>
</dbReference>
<keyword evidence="8" id="KW-0472">Membrane</keyword>
<dbReference type="EC" id="2.7.13.3" evidence="3"/>
<keyword evidence="8" id="KW-0812">Transmembrane</keyword>
<dbReference type="EMBL" id="QXXQ01000017">
    <property type="protein sequence ID" value="RID90121.1"/>
    <property type="molecule type" value="Genomic_DNA"/>
</dbReference>
<comment type="catalytic activity">
    <reaction evidence="1">
        <text>ATP + protein L-histidine = ADP + protein N-phospho-L-histidine.</text>
        <dbReference type="EC" id="2.7.13.3"/>
    </reaction>
</comment>
<evidence type="ECO:0000256" key="7">
    <source>
        <dbReference type="PROSITE-ProRule" id="PRU00169"/>
    </source>
</evidence>
<keyword evidence="5" id="KW-0808">Transferase</keyword>
<protein>
    <recommendedName>
        <fullName evidence="3">histidine kinase</fullName>
        <ecNumber evidence="3">2.7.13.3</ecNumber>
    </recommendedName>
</protein>
<feature type="domain" description="HAMP" evidence="11">
    <location>
        <begin position="302"/>
        <end position="356"/>
    </location>
</feature>
<keyword evidence="13" id="KW-1185">Reference proteome</keyword>
<dbReference type="AlphaFoldDB" id="A0A398BMB0"/>
<dbReference type="SUPFAM" id="SSF55785">
    <property type="entry name" value="PYP-like sensor domain (PAS domain)"/>
    <property type="match status" value="1"/>
</dbReference>
<dbReference type="RefSeq" id="WP_119136501.1">
    <property type="nucleotide sequence ID" value="NZ_QXXQ01000017.1"/>
</dbReference>
<feature type="modified residue" description="4-aspartylphosphate" evidence="7">
    <location>
        <position position="751"/>
    </location>
</feature>
<organism evidence="12 13">
    <name type="scientific">Gemmobacter lutimaris</name>
    <dbReference type="NCBI Taxonomy" id="2306023"/>
    <lineage>
        <taxon>Bacteria</taxon>
        <taxon>Pseudomonadati</taxon>
        <taxon>Pseudomonadota</taxon>
        <taxon>Alphaproteobacteria</taxon>
        <taxon>Rhodobacterales</taxon>
        <taxon>Paracoccaceae</taxon>
        <taxon>Gemmobacter</taxon>
    </lineage>
</organism>
<evidence type="ECO:0000256" key="4">
    <source>
        <dbReference type="ARBA" id="ARBA00022553"/>
    </source>
</evidence>
<reference evidence="12 13" key="1">
    <citation type="submission" date="2018-09" db="EMBL/GenBank/DDBJ databases">
        <title>Gemmobacter lutimaris sp. nov., a marine bacterium isolated from tidal flat.</title>
        <authorList>
            <person name="Lee D.W."/>
            <person name="Yoo Y."/>
            <person name="Kim J.-J."/>
            <person name="Kim B.S."/>
        </authorList>
    </citation>
    <scope>NUCLEOTIDE SEQUENCE [LARGE SCALE GENOMIC DNA]</scope>
    <source>
        <strain evidence="12 13">YJ-T1-11</strain>
    </source>
</reference>
<feature type="domain" description="Histidine kinase" evidence="9">
    <location>
        <begin position="485"/>
        <end position="692"/>
    </location>
</feature>
<evidence type="ECO:0000256" key="3">
    <source>
        <dbReference type="ARBA" id="ARBA00012438"/>
    </source>
</evidence>
<dbReference type="InterPro" id="IPR035965">
    <property type="entry name" value="PAS-like_dom_sf"/>
</dbReference>
<dbReference type="GO" id="GO:0016020">
    <property type="term" value="C:membrane"/>
    <property type="evidence" value="ECO:0007669"/>
    <property type="project" value="UniProtKB-SubCell"/>
</dbReference>
<dbReference type="Gene3D" id="1.10.287.130">
    <property type="match status" value="1"/>
</dbReference>